<organism evidence="2 3">
    <name type="scientific">Devosia albogilva</name>
    <dbReference type="NCBI Taxonomy" id="429726"/>
    <lineage>
        <taxon>Bacteria</taxon>
        <taxon>Pseudomonadati</taxon>
        <taxon>Pseudomonadota</taxon>
        <taxon>Alphaproteobacteria</taxon>
        <taxon>Hyphomicrobiales</taxon>
        <taxon>Devosiaceae</taxon>
        <taxon>Devosia</taxon>
    </lineage>
</organism>
<reference evidence="3" key="1">
    <citation type="journal article" date="2019" name="Int. J. Syst. Evol. Microbiol.">
        <title>The Global Catalogue of Microorganisms (GCM) 10K type strain sequencing project: providing services to taxonomists for standard genome sequencing and annotation.</title>
        <authorList>
            <consortium name="The Broad Institute Genomics Platform"/>
            <consortium name="The Broad Institute Genome Sequencing Center for Infectious Disease"/>
            <person name="Wu L."/>
            <person name="Ma J."/>
        </authorList>
    </citation>
    <scope>NUCLEOTIDE SEQUENCE [LARGE SCALE GENOMIC DNA]</scope>
    <source>
        <strain evidence="3">CCM 7427</strain>
    </source>
</reference>
<sequence length="49" mass="4852">MRDIAANHHTATAVPRGLVIVGAASASWLLVGATGLAVFQVLALLGAAV</sequence>
<keyword evidence="3" id="KW-1185">Reference proteome</keyword>
<proteinExistence type="predicted"/>
<dbReference type="EMBL" id="JBHUNP010000001">
    <property type="protein sequence ID" value="MFD2646416.1"/>
    <property type="molecule type" value="Genomic_DNA"/>
</dbReference>
<feature type="transmembrane region" description="Helical" evidence="1">
    <location>
        <begin position="26"/>
        <end position="48"/>
    </location>
</feature>
<gene>
    <name evidence="2" type="ORF">ACFSX5_01260</name>
</gene>
<name>A0ABW5QFY4_9HYPH</name>
<comment type="caution">
    <text evidence="2">The sequence shown here is derived from an EMBL/GenBank/DDBJ whole genome shotgun (WGS) entry which is preliminary data.</text>
</comment>
<evidence type="ECO:0000313" key="2">
    <source>
        <dbReference type="EMBL" id="MFD2646416.1"/>
    </source>
</evidence>
<protein>
    <submittedName>
        <fullName evidence="2">Uncharacterized protein</fullName>
    </submittedName>
</protein>
<keyword evidence="1" id="KW-1133">Transmembrane helix</keyword>
<dbReference type="Proteomes" id="UP001597521">
    <property type="component" value="Unassembled WGS sequence"/>
</dbReference>
<keyword evidence="1" id="KW-0472">Membrane</keyword>
<evidence type="ECO:0000313" key="3">
    <source>
        <dbReference type="Proteomes" id="UP001597521"/>
    </source>
</evidence>
<keyword evidence="1" id="KW-0812">Transmembrane</keyword>
<dbReference type="RefSeq" id="WP_386831021.1">
    <property type="nucleotide sequence ID" value="NZ_JBHUNP010000001.1"/>
</dbReference>
<evidence type="ECO:0000256" key="1">
    <source>
        <dbReference type="SAM" id="Phobius"/>
    </source>
</evidence>
<accession>A0ABW5QFY4</accession>